<gene>
    <name evidence="2" type="ORF">SDC9_174009</name>
</gene>
<sequence length="173" mass="19859">MADRLGYRNMTFIQGDIRTLTTRQRPDIVMSLHACDTATDLALNFGIRNKADLIIAVPCCHAEMNRKFSYEPFESMLKHGILKRRLADVLTDGVRCLLLEQEGYDTTIMEYISPLETPKNLMIRASRTGRRSDRAEAEILNLILKLNYAPALYRYLNDLDDPSDETFAEHESE</sequence>
<evidence type="ECO:0000313" key="2">
    <source>
        <dbReference type="EMBL" id="MPN26584.1"/>
    </source>
</evidence>
<dbReference type="Pfam" id="PF13679">
    <property type="entry name" value="Methyltransf_32"/>
    <property type="match status" value="1"/>
</dbReference>
<proteinExistence type="predicted"/>
<dbReference type="PANTHER" id="PTHR13369:SF3">
    <property type="entry name" value="METHYLTRANSFERASE DOMAIN-CONTAINING PROTEIN"/>
    <property type="match status" value="1"/>
</dbReference>
<comment type="caution">
    <text evidence="2">The sequence shown here is derived from an EMBL/GenBank/DDBJ whole genome shotgun (WGS) entry which is preliminary data.</text>
</comment>
<reference evidence="2" key="1">
    <citation type="submission" date="2019-08" db="EMBL/GenBank/DDBJ databases">
        <authorList>
            <person name="Kucharzyk K."/>
            <person name="Murdoch R.W."/>
            <person name="Higgins S."/>
            <person name="Loffler F."/>
        </authorList>
    </citation>
    <scope>NUCLEOTIDE SEQUENCE</scope>
</reference>
<evidence type="ECO:0000259" key="1">
    <source>
        <dbReference type="Pfam" id="PF13679"/>
    </source>
</evidence>
<feature type="domain" description="Methyltransferase" evidence="1">
    <location>
        <begin position="2"/>
        <end position="66"/>
    </location>
</feature>
<dbReference type="EMBL" id="VSSQ01076153">
    <property type="protein sequence ID" value="MPN26584.1"/>
    <property type="molecule type" value="Genomic_DNA"/>
</dbReference>
<dbReference type="GO" id="GO:0005737">
    <property type="term" value="C:cytoplasm"/>
    <property type="evidence" value="ECO:0007669"/>
    <property type="project" value="TreeGrafter"/>
</dbReference>
<dbReference type="AlphaFoldDB" id="A0A645GRG8"/>
<name>A0A645GRG8_9ZZZZ</name>
<organism evidence="2">
    <name type="scientific">bioreactor metagenome</name>
    <dbReference type="NCBI Taxonomy" id="1076179"/>
    <lineage>
        <taxon>unclassified sequences</taxon>
        <taxon>metagenomes</taxon>
        <taxon>ecological metagenomes</taxon>
    </lineage>
</organism>
<accession>A0A645GRG8</accession>
<dbReference type="InterPro" id="IPR025714">
    <property type="entry name" value="Methyltranfer_dom"/>
</dbReference>
<protein>
    <recommendedName>
        <fullName evidence="1">Methyltransferase domain-containing protein</fullName>
    </recommendedName>
</protein>
<dbReference type="PANTHER" id="PTHR13369">
    <property type="match status" value="1"/>
</dbReference>